<feature type="region of interest" description="Disordered" evidence="8">
    <location>
        <begin position="33"/>
        <end position="88"/>
    </location>
</feature>
<dbReference type="InterPro" id="IPR001084">
    <property type="entry name" value="MAP_tubulin-bd_rpt"/>
</dbReference>
<dbReference type="PANTHER" id="PTHR11501:SF16">
    <property type="entry name" value="MICROTUBULE-ASSOCIATED PROTEIN 4"/>
    <property type="match status" value="1"/>
</dbReference>
<dbReference type="PROSITE" id="PS00229">
    <property type="entry name" value="TAU_MAP_1"/>
    <property type="match status" value="1"/>
</dbReference>
<reference evidence="9" key="3">
    <citation type="submission" date="2025-08" db="UniProtKB">
        <authorList>
            <consortium name="Ensembl"/>
        </authorList>
    </citation>
    <scope>IDENTIFICATION</scope>
    <source>
        <strain evidence="9">HSOK</strain>
    </source>
</reference>
<evidence type="ECO:0000256" key="2">
    <source>
        <dbReference type="ARBA" id="ARBA00022490"/>
    </source>
</evidence>
<dbReference type="GO" id="GO:0005874">
    <property type="term" value="C:microtubule"/>
    <property type="evidence" value="ECO:0007669"/>
    <property type="project" value="UniProtKB-KW"/>
</dbReference>
<feature type="compositionally biased region" description="Pro residues" evidence="8">
    <location>
        <begin position="869"/>
        <end position="881"/>
    </location>
</feature>
<feature type="compositionally biased region" description="Polar residues" evidence="8">
    <location>
        <begin position="784"/>
        <end position="799"/>
    </location>
</feature>
<feature type="compositionally biased region" description="Basic and acidic residues" evidence="8">
    <location>
        <begin position="806"/>
        <end position="819"/>
    </location>
</feature>
<keyword evidence="3" id="KW-0597">Phosphoprotein</keyword>
<feature type="compositionally biased region" description="Polar residues" evidence="8">
    <location>
        <begin position="908"/>
        <end position="923"/>
    </location>
</feature>
<feature type="region of interest" description="Disordered" evidence="8">
    <location>
        <begin position="433"/>
        <end position="499"/>
    </location>
</feature>
<accession>A0A3P9JTD2</accession>
<feature type="compositionally biased region" description="Basic and acidic residues" evidence="8">
    <location>
        <begin position="1020"/>
        <end position="1029"/>
    </location>
</feature>
<feature type="compositionally biased region" description="Low complexity" evidence="8">
    <location>
        <begin position="730"/>
        <end position="759"/>
    </location>
</feature>
<feature type="compositionally biased region" description="Low complexity" evidence="8">
    <location>
        <begin position="823"/>
        <end position="838"/>
    </location>
</feature>
<evidence type="ECO:0000256" key="1">
    <source>
        <dbReference type="ARBA" id="ARBA00004245"/>
    </source>
</evidence>
<proteinExistence type="predicted"/>
<keyword evidence="6 7" id="KW-0206">Cytoskeleton</keyword>
<evidence type="ECO:0000313" key="10">
    <source>
        <dbReference type="Proteomes" id="UP000265200"/>
    </source>
</evidence>
<evidence type="ECO:0000256" key="3">
    <source>
        <dbReference type="ARBA" id="ARBA00022553"/>
    </source>
</evidence>
<feature type="compositionally biased region" description="Polar residues" evidence="8">
    <location>
        <begin position="571"/>
        <end position="591"/>
    </location>
</feature>
<reference key="1">
    <citation type="journal article" date="2007" name="Nature">
        <title>The medaka draft genome and insights into vertebrate genome evolution.</title>
        <authorList>
            <person name="Kasahara M."/>
            <person name="Naruse K."/>
            <person name="Sasaki S."/>
            <person name="Nakatani Y."/>
            <person name="Qu W."/>
            <person name="Ahsan B."/>
            <person name="Yamada T."/>
            <person name="Nagayasu Y."/>
            <person name="Doi K."/>
            <person name="Kasai Y."/>
            <person name="Jindo T."/>
            <person name="Kobayashi D."/>
            <person name="Shimada A."/>
            <person name="Toyoda A."/>
            <person name="Kuroki Y."/>
            <person name="Fujiyama A."/>
            <person name="Sasaki T."/>
            <person name="Shimizu A."/>
            <person name="Asakawa S."/>
            <person name="Shimizu N."/>
            <person name="Hashimoto S."/>
            <person name="Yang J."/>
            <person name="Lee Y."/>
            <person name="Matsushima K."/>
            <person name="Sugano S."/>
            <person name="Sakaizumi M."/>
            <person name="Narita T."/>
            <person name="Ohishi K."/>
            <person name="Haga S."/>
            <person name="Ohta F."/>
            <person name="Nomoto H."/>
            <person name="Nogata K."/>
            <person name="Morishita T."/>
            <person name="Endo T."/>
            <person name="Shin-I T."/>
            <person name="Takeda H."/>
            <person name="Morishita S."/>
            <person name="Kohara Y."/>
        </authorList>
    </citation>
    <scope>NUCLEOTIDE SEQUENCE [LARGE SCALE GENOMIC DNA]</scope>
    <source>
        <strain>Hd-rR</strain>
    </source>
</reference>
<feature type="compositionally biased region" description="Low complexity" evidence="8">
    <location>
        <begin position="198"/>
        <end position="218"/>
    </location>
</feature>
<reference evidence="9 10" key="2">
    <citation type="submission" date="2017-04" db="EMBL/GenBank/DDBJ databases">
        <title>CpG methylation of centromeres and impact of large insertions on vertebrate speciation.</title>
        <authorList>
            <person name="Ichikawa K."/>
            <person name="Yoshimura J."/>
            <person name="Morishita S."/>
        </authorList>
    </citation>
    <scope>NUCLEOTIDE SEQUENCE</scope>
    <source>
        <strain evidence="9 10">HSOK</strain>
    </source>
</reference>
<feature type="compositionally biased region" description="Basic and acidic residues" evidence="8">
    <location>
        <begin position="385"/>
        <end position="396"/>
    </location>
</feature>
<evidence type="ECO:0000256" key="6">
    <source>
        <dbReference type="ARBA" id="ARBA00023212"/>
    </source>
</evidence>
<feature type="compositionally biased region" description="Basic and acidic residues" evidence="8">
    <location>
        <begin position="609"/>
        <end position="701"/>
    </location>
</feature>
<dbReference type="PROSITE" id="PS51491">
    <property type="entry name" value="TAU_MAP_2"/>
    <property type="match status" value="3"/>
</dbReference>
<feature type="region of interest" description="Disordered" evidence="8">
    <location>
        <begin position="533"/>
        <end position="925"/>
    </location>
</feature>
<feature type="compositionally biased region" description="Low complexity" evidence="8">
    <location>
        <begin position="534"/>
        <end position="552"/>
    </location>
</feature>
<keyword evidence="4 7" id="KW-0493">Microtubule</keyword>
<organism evidence="9 10">
    <name type="scientific">Oryzias latipes</name>
    <name type="common">Japanese rice fish</name>
    <name type="synonym">Japanese killifish</name>
    <dbReference type="NCBI Taxonomy" id="8090"/>
    <lineage>
        <taxon>Eukaryota</taxon>
        <taxon>Metazoa</taxon>
        <taxon>Chordata</taxon>
        <taxon>Craniata</taxon>
        <taxon>Vertebrata</taxon>
        <taxon>Euteleostomi</taxon>
        <taxon>Actinopterygii</taxon>
        <taxon>Neopterygii</taxon>
        <taxon>Teleostei</taxon>
        <taxon>Neoteleostei</taxon>
        <taxon>Acanthomorphata</taxon>
        <taxon>Ovalentaria</taxon>
        <taxon>Atherinomorphae</taxon>
        <taxon>Beloniformes</taxon>
        <taxon>Adrianichthyidae</taxon>
        <taxon>Oryziinae</taxon>
        <taxon>Oryzias</taxon>
    </lineage>
</organism>
<feature type="compositionally biased region" description="Basic residues" evidence="8">
    <location>
        <begin position="293"/>
        <end position="302"/>
    </location>
</feature>
<feature type="compositionally biased region" description="Basic and acidic residues" evidence="8">
    <location>
        <begin position="1071"/>
        <end position="1086"/>
    </location>
</feature>
<feature type="compositionally biased region" description="Acidic residues" evidence="8">
    <location>
        <begin position="270"/>
        <end position="281"/>
    </location>
</feature>
<evidence type="ECO:0000256" key="8">
    <source>
        <dbReference type="SAM" id="MobiDB-lite"/>
    </source>
</evidence>
<dbReference type="AlphaFoldDB" id="A0A3P9JTD2"/>
<feature type="compositionally biased region" description="Polar residues" evidence="8">
    <location>
        <begin position="163"/>
        <end position="173"/>
    </location>
</feature>
<reference evidence="9" key="4">
    <citation type="submission" date="2025-09" db="UniProtKB">
        <authorList>
            <consortium name="Ensembl"/>
        </authorList>
    </citation>
    <scope>IDENTIFICATION</scope>
    <source>
        <strain evidence="9">HSOK</strain>
    </source>
</reference>
<feature type="compositionally biased region" description="Polar residues" evidence="8">
    <location>
        <begin position="341"/>
        <end position="366"/>
    </location>
</feature>
<feature type="compositionally biased region" description="Basic and acidic residues" evidence="8">
    <location>
        <begin position="33"/>
        <end position="58"/>
    </location>
</feature>
<feature type="compositionally biased region" description="Basic residues" evidence="8">
    <location>
        <begin position="230"/>
        <end position="239"/>
    </location>
</feature>
<keyword evidence="5" id="KW-0677">Repeat</keyword>
<feature type="region of interest" description="Disordered" evidence="8">
    <location>
        <begin position="141"/>
        <end position="369"/>
    </location>
</feature>
<dbReference type="GO" id="GO:0008017">
    <property type="term" value="F:microtubule binding"/>
    <property type="evidence" value="ECO:0007669"/>
    <property type="project" value="InterPro"/>
</dbReference>
<feature type="compositionally biased region" description="Polar residues" evidence="8">
    <location>
        <begin position="760"/>
        <end position="771"/>
    </location>
</feature>
<name>A0A3P9JTD2_ORYLA</name>
<dbReference type="Pfam" id="PF00418">
    <property type="entry name" value="Tubulin-binding"/>
    <property type="match status" value="3"/>
</dbReference>
<protein>
    <recommendedName>
        <fullName evidence="7">Microtubule-associated protein</fullName>
    </recommendedName>
</protein>
<feature type="region of interest" description="Disordered" evidence="8">
    <location>
        <begin position="382"/>
        <end position="404"/>
    </location>
</feature>
<feature type="compositionally biased region" description="Polar residues" evidence="8">
    <location>
        <begin position="142"/>
        <end position="154"/>
    </location>
</feature>
<evidence type="ECO:0000256" key="7">
    <source>
        <dbReference type="RuleBase" id="RU000686"/>
    </source>
</evidence>
<feature type="region of interest" description="Disordered" evidence="8">
    <location>
        <begin position="974"/>
        <end position="1086"/>
    </location>
</feature>
<feature type="compositionally biased region" description="Low complexity" evidence="8">
    <location>
        <begin position="59"/>
        <end position="71"/>
    </location>
</feature>
<keyword evidence="2 7" id="KW-0963">Cytoplasm</keyword>
<evidence type="ECO:0000313" key="9">
    <source>
        <dbReference type="Ensembl" id="ENSORLP00015035399.1"/>
    </source>
</evidence>
<dbReference type="Ensembl" id="ENSORLT00015030072.1">
    <property type="protein sequence ID" value="ENSORLP00015035399.1"/>
    <property type="gene ID" value="ENSORLG00015021944.1"/>
</dbReference>
<feature type="compositionally biased region" description="Polar residues" evidence="8">
    <location>
        <begin position="247"/>
        <end position="260"/>
    </location>
</feature>
<feature type="compositionally biased region" description="Low complexity" evidence="8">
    <location>
        <begin position="318"/>
        <end position="332"/>
    </location>
</feature>
<dbReference type="Proteomes" id="UP000265200">
    <property type="component" value="Chromosome 17"/>
</dbReference>
<sequence>MDLSLRDALGGGGGGAPAEALLKRDFVASLEKESFDDKVGEKVSKSDYRPLLDGKDTKSGPGMMSSMMSSGRQDPPGQPAYSSDYLSGPMMGGMTGQWNLNKSKDSSVPDSFLGLSQSGIGGTMGAGLPPFQTSMSAALGQTGMSPAMDTQKSSGLFGGENLTPRNISGTSPLKGSDMFSPAGLGIHPMDQSAAPAHSPRGSMDDSSPSSSNSEPISPERLGPGGEAGKQRRRKKKRKDRNVIYNFFDNQENGVSQSDHQGMQDKGGKEVEEDGDEEENWEWEFRESGGGGRVKSRKTKSRARLPEEWGAPQQPVSPTPAAVAPKWAADAGPTDPRAANPSGPQQIPTGFTNCSHASPLTDSSSRSYEPMCVDDYSLSGKGVQTAKDENASAKSKEPNLVTAAAKPEDANSSLALMTGDNLSPVSQTFSFLDSVLQTPPGSTPDSQTTPPISNTPSMVTASLTRSALAETTTPAFQSSPNPSKSTPNIPAPATLSTSASPLLPTVVGSALNVDAKPFVPSTMLMASTVAPAAFSAPTTNSSNPFSSTLSSHPANEPTSSSPLATSPKGAATSLSPATRSPSTTQASPSSLPAHSKHQESSSPQLPPLEVKSENKEKQEKMDVSNKTAKVDNLDKKEEQQKKDISNDKNQKSDQILKTEEKLEKHDRVSEKAEKVDKPEKTNKDEKKEDEKKPAEKKDEKGGKVPAKSPTGNGGKTLLNLNNKSKPDVGSTKRPSPTTTNKKTPAAKATTPTAAKQPPGASGSNKAAKTPENSGPEKRPSVPKTAPTTRTAANKNGSSVTNKNAANKNDKTESRTGEAKKPKTTARPRPASTAAPATPADSTNGEASHRRRVITKPPVPKQTPLEKKPAGPRPPRTPRPINAPTPDLKNVRSKIGSIDNIKYQPGGGKVSSTPINKTSESSTPTAKARVQIVHKKLDFSHITSRCGSKDNIKHVPGGGNVQILNRKVDVSKVTSKCGSKDNIKYKPGGGDVKIESHKSNIKAKSKIGSLDNMEAGNGQTNGHKEKTEEKTSPPASGAPATGPAGVTKATPPGGVAKENGMKEPIPSPFGGEGLKETHSLDKRITETK</sequence>
<feature type="compositionally biased region" description="Low complexity" evidence="8">
    <location>
        <begin position="1030"/>
        <end position="1052"/>
    </location>
</feature>
<evidence type="ECO:0000256" key="5">
    <source>
        <dbReference type="ARBA" id="ARBA00022737"/>
    </source>
</evidence>
<evidence type="ECO:0000256" key="4">
    <source>
        <dbReference type="ARBA" id="ARBA00022701"/>
    </source>
</evidence>
<dbReference type="PANTHER" id="PTHR11501">
    <property type="entry name" value="MICROTUBULE-ASSOCIATED PROTEIN"/>
    <property type="match status" value="1"/>
</dbReference>
<dbReference type="InterPro" id="IPR027324">
    <property type="entry name" value="MAP2/MAP4/Tau"/>
</dbReference>
<comment type="subcellular location">
    <subcellularLocation>
        <location evidence="1 7">Cytoplasm</location>
        <location evidence="1 7">Cytoskeleton</location>
    </subcellularLocation>
</comment>